<feature type="domain" description="Glycosyltransferase subfamily 4-like N-terminal" evidence="3">
    <location>
        <begin position="98"/>
        <end position="163"/>
    </location>
</feature>
<evidence type="ECO:0000313" key="4">
    <source>
        <dbReference type="EMBL" id="QEC74794.1"/>
    </source>
</evidence>
<dbReference type="PANTHER" id="PTHR46401">
    <property type="entry name" value="GLYCOSYLTRANSFERASE WBBK-RELATED"/>
    <property type="match status" value="1"/>
</dbReference>
<protein>
    <submittedName>
        <fullName evidence="4">Glycosyltransferase family 4 protein</fullName>
    </submittedName>
</protein>
<dbReference type="RefSeq" id="WP_147051953.1">
    <property type="nucleotide sequence ID" value="NZ_CP042437.1"/>
</dbReference>
<gene>
    <name evidence="4" type="ORF">FSB76_02110</name>
</gene>
<evidence type="ECO:0000256" key="1">
    <source>
        <dbReference type="ARBA" id="ARBA00022679"/>
    </source>
</evidence>
<dbReference type="EMBL" id="CP042437">
    <property type="protein sequence ID" value="QEC74794.1"/>
    <property type="molecule type" value="Genomic_DNA"/>
</dbReference>
<proteinExistence type="predicted"/>
<evidence type="ECO:0000259" key="3">
    <source>
        <dbReference type="Pfam" id="PF13439"/>
    </source>
</evidence>
<organism evidence="4 5">
    <name type="scientific">Mucilaginibacter ginsenosidivorax</name>
    <dbReference type="NCBI Taxonomy" id="862126"/>
    <lineage>
        <taxon>Bacteria</taxon>
        <taxon>Pseudomonadati</taxon>
        <taxon>Bacteroidota</taxon>
        <taxon>Sphingobacteriia</taxon>
        <taxon>Sphingobacteriales</taxon>
        <taxon>Sphingobacteriaceae</taxon>
        <taxon>Mucilaginibacter</taxon>
    </lineage>
</organism>
<dbReference type="OrthoDB" id="9801609at2"/>
<dbReference type="Pfam" id="PF00534">
    <property type="entry name" value="Glycos_transf_1"/>
    <property type="match status" value="1"/>
</dbReference>
<reference evidence="4 5" key="1">
    <citation type="journal article" date="2013" name="J. Microbiol.">
        <title>Mucilaginibacter ginsenosidivorax sp. nov., with ginsenoside converting activity isolated from sediment.</title>
        <authorList>
            <person name="Kim J.K."/>
            <person name="Choi T.E."/>
            <person name="Liu Q.M."/>
            <person name="Park H.Y."/>
            <person name="Yi T.H."/>
            <person name="Yoon M.H."/>
            <person name="Kim S.C."/>
            <person name="Im W.T."/>
        </authorList>
    </citation>
    <scope>NUCLEOTIDE SEQUENCE [LARGE SCALE GENOMIC DNA]</scope>
    <source>
        <strain evidence="4 5">KHI28</strain>
    </source>
</reference>
<evidence type="ECO:0000313" key="5">
    <source>
        <dbReference type="Proteomes" id="UP000321362"/>
    </source>
</evidence>
<sequence length="350" mass="39340">MDIIINARFLTQKLTGVQRFAIEIAKQLKVLIPMVRFVAPSNIIHHHLAEEFDVLIIGKRRGVVWEQIDLPIFLKKNGNPFLVNLCNAAPIFYGNQAITLHDVAFLVNPDWFNKNFVRFYKFLIPRIAKKARIVFTVSDFSKSEIVKYIGINPLKIKVIYNGISDLSTPIYTAEAYGNYILTVGSIEKRKNILTLIEAFNEMPNEGIKLVIVGDVSPIFNNQGNEMMKTNGNVVFAGRVDDAHLAGLYTNAQMFIYPSLYEGFGIPPLEAMAYGCPTIVSDIDSLKEVCAEASLYINPQSSKSISEGIMLLKNDEVLRNNFIVKGKRNIARFSWQLSARLIVDSITSLSD</sequence>
<dbReference type="PANTHER" id="PTHR46401:SF2">
    <property type="entry name" value="GLYCOSYLTRANSFERASE WBBK-RELATED"/>
    <property type="match status" value="1"/>
</dbReference>
<dbReference type="SUPFAM" id="SSF53756">
    <property type="entry name" value="UDP-Glycosyltransferase/glycogen phosphorylase"/>
    <property type="match status" value="1"/>
</dbReference>
<feature type="domain" description="Glycosyl transferase family 1" evidence="2">
    <location>
        <begin position="178"/>
        <end position="326"/>
    </location>
</feature>
<dbReference type="GO" id="GO:0016757">
    <property type="term" value="F:glycosyltransferase activity"/>
    <property type="evidence" value="ECO:0007669"/>
    <property type="project" value="InterPro"/>
</dbReference>
<dbReference type="InterPro" id="IPR001296">
    <property type="entry name" value="Glyco_trans_1"/>
</dbReference>
<dbReference type="Pfam" id="PF13439">
    <property type="entry name" value="Glyco_transf_4"/>
    <property type="match status" value="1"/>
</dbReference>
<dbReference type="KEGG" id="mgk:FSB76_02110"/>
<dbReference type="Proteomes" id="UP000321362">
    <property type="component" value="Chromosome"/>
</dbReference>
<keyword evidence="1 4" id="KW-0808">Transferase</keyword>
<evidence type="ECO:0000259" key="2">
    <source>
        <dbReference type="Pfam" id="PF00534"/>
    </source>
</evidence>
<name>A0A5B8VT22_9SPHI</name>
<dbReference type="InterPro" id="IPR028098">
    <property type="entry name" value="Glyco_trans_4-like_N"/>
</dbReference>
<dbReference type="CDD" id="cd03809">
    <property type="entry name" value="GT4_MtfB-like"/>
    <property type="match status" value="1"/>
</dbReference>
<dbReference type="Gene3D" id="3.40.50.2000">
    <property type="entry name" value="Glycogen Phosphorylase B"/>
    <property type="match status" value="2"/>
</dbReference>
<accession>A0A5B8VT22</accession>
<keyword evidence="5" id="KW-1185">Reference proteome</keyword>
<dbReference type="GO" id="GO:0009103">
    <property type="term" value="P:lipopolysaccharide biosynthetic process"/>
    <property type="evidence" value="ECO:0007669"/>
    <property type="project" value="TreeGrafter"/>
</dbReference>
<dbReference type="AlphaFoldDB" id="A0A5B8VT22"/>